<evidence type="ECO:0000313" key="2">
    <source>
        <dbReference type="Proteomes" id="UP000836387"/>
    </source>
</evidence>
<keyword evidence="2" id="KW-1185">Reference proteome</keyword>
<accession>A0ACA9TC87</accession>
<protein>
    <submittedName>
        <fullName evidence="1">Uncharacterized protein</fullName>
    </submittedName>
</protein>
<reference evidence="1" key="1">
    <citation type="submission" date="2020-04" db="EMBL/GenBank/DDBJ databases">
        <authorList>
            <person name="Broberg M."/>
        </authorList>
    </citation>
    <scope>NUCLEOTIDE SEQUENCE</scope>
</reference>
<comment type="caution">
    <text evidence="1">The sequence shown here is derived from an EMBL/GenBank/DDBJ whole genome shotgun (WGS) entry which is preliminary data.</text>
</comment>
<gene>
    <name evidence="1" type="ORF">CRV2_00006990</name>
</gene>
<proteinExistence type="predicted"/>
<reference evidence="1" key="2">
    <citation type="submission" date="2021-10" db="EMBL/GenBank/DDBJ databases">
        <authorList>
            <person name="Piombo E."/>
        </authorList>
    </citation>
    <scope>NUCLEOTIDE SEQUENCE</scope>
</reference>
<organism evidence="1 2">
    <name type="scientific">Clonostachys rosea f. rosea IK726</name>
    <dbReference type="NCBI Taxonomy" id="1349383"/>
    <lineage>
        <taxon>Eukaryota</taxon>
        <taxon>Fungi</taxon>
        <taxon>Dikarya</taxon>
        <taxon>Ascomycota</taxon>
        <taxon>Pezizomycotina</taxon>
        <taxon>Sordariomycetes</taxon>
        <taxon>Hypocreomycetidae</taxon>
        <taxon>Hypocreales</taxon>
        <taxon>Bionectriaceae</taxon>
        <taxon>Clonostachys</taxon>
    </lineage>
</organism>
<dbReference type="EMBL" id="CADEHS020000003">
    <property type="protein sequence ID" value="CAG9938564.1"/>
    <property type="molecule type" value="Genomic_DNA"/>
</dbReference>
<name>A0ACA9TC87_BIOOC</name>
<sequence length="758" mass="84829">MARNEYHKSKFAKALVNRINPALERFCSNPDHSRFERDAPPLFVRSPEGLSIWRVPGMAAATPDDGSYERKMEELFAPHLDNMEQEIALDTAQGIRLYHPSAVYAREEKFEMHRMANSVDFCRHKYVEGASGVRRLRVLARRNIRKRWKKMGVWNPAWGIPCREPSEPNDSTWDWRWEWQHGEFAAKATSISSHAAKTHPIASALLSRQELQFGECRYPPPLSHLTEQTSPSEAVSFIASRPWFVFGIEKTEWETRLLRLPTVRDKKYVPSVPLLWQNRGDQRLKNDSSKPRLPIGWKWRHESPSPDHEDATWKWLPDSGPAWDTSAARENIHLDHDAMELTPSEIDVIESLDPRPLSPEPQIADASDKFQQTLNPAREMPPSQAPEPENPAQPRRSPRFLAKEPDAMPPKAPTESGNPSHTRRSRLSEKTSAAEPPSNINKPRAKTDTPSTKLSSRPPKTANKSQPPSGVSKPPIKTDTPATKRRGRPSKTAELAESSLRIPRPTVLYKNPEAQPRGRPAKTIALSQSPSDIPDSTAPSKKAQPKRRGRSPKATRLARPPPNTLEPAALPTKIQANPKGRPPKAAGQAQPQPGARKTPSKTEKSATKRSGRPSNTTGLTKRPSGISKPTARSKKRQAKPKEGPLLALLMKDKQPPGKTADRKTARAIDKPGDVVQTKNTPPEKENRLSLKPTVGAAPSQKRKRGQHKNCDAQEPLDTIVVQLNDSVEALGRDQTTPLVGTRRSERIKDREKKKQRIG</sequence>
<evidence type="ECO:0000313" key="1">
    <source>
        <dbReference type="EMBL" id="CAG9938564.1"/>
    </source>
</evidence>
<dbReference type="Proteomes" id="UP000836387">
    <property type="component" value="Unassembled WGS sequence"/>
</dbReference>